<dbReference type="Pfam" id="PF01168">
    <property type="entry name" value="Ala_racemase_N"/>
    <property type="match status" value="1"/>
</dbReference>
<dbReference type="EMBL" id="FMUX01000017">
    <property type="protein sequence ID" value="SCY69835.1"/>
    <property type="molecule type" value="Genomic_DNA"/>
</dbReference>
<dbReference type="Gene3D" id="3.20.20.10">
    <property type="entry name" value="Alanine racemase"/>
    <property type="match status" value="1"/>
</dbReference>
<dbReference type="Proteomes" id="UP000198870">
    <property type="component" value="Unassembled WGS sequence"/>
</dbReference>
<dbReference type="PANTHER" id="PTHR28004:SF2">
    <property type="entry name" value="D-SERINE DEHYDRATASE"/>
    <property type="match status" value="1"/>
</dbReference>
<reference evidence="4 5" key="1">
    <citation type="submission" date="2016-10" db="EMBL/GenBank/DDBJ databases">
        <authorList>
            <person name="de Groot N.N."/>
        </authorList>
    </citation>
    <scope>NUCLEOTIDE SEQUENCE [LARGE SCALE GENOMIC DNA]</scope>
    <source>
        <strain evidence="4 5">AA1</strain>
    </source>
</reference>
<keyword evidence="2" id="KW-0456">Lyase</keyword>
<dbReference type="STRING" id="419481.SAMN05216233_11714"/>
<feature type="domain" description="D-serine dehydratase-like" evidence="3">
    <location>
        <begin position="255"/>
        <end position="362"/>
    </location>
</feature>
<dbReference type="GO" id="GO:0008721">
    <property type="term" value="F:D-serine ammonia-lyase activity"/>
    <property type="evidence" value="ECO:0007669"/>
    <property type="project" value="TreeGrafter"/>
</dbReference>
<evidence type="ECO:0000313" key="5">
    <source>
        <dbReference type="Proteomes" id="UP000198870"/>
    </source>
</evidence>
<name>A0A1G5I126_9BACT</name>
<comment type="similarity">
    <text evidence="1">Belongs to the DSD1 family.</text>
</comment>
<dbReference type="InterPro" id="IPR001608">
    <property type="entry name" value="Ala_racemase_N"/>
</dbReference>
<dbReference type="SUPFAM" id="SSF51419">
    <property type="entry name" value="PLP-binding barrel"/>
    <property type="match status" value="1"/>
</dbReference>
<dbReference type="InterPro" id="IPR051466">
    <property type="entry name" value="D-amino_acid_metab_enzyme"/>
</dbReference>
<gene>
    <name evidence="4" type="ORF">SAMN05216233_11714</name>
</gene>
<dbReference type="InterPro" id="IPR042208">
    <property type="entry name" value="D-ser_dehydrat-like_sf"/>
</dbReference>
<dbReference type="GO" id="GO:0036088">
    <property type="term" value="P:D-serine catabolic process"/>
    <property type="evidence" value="ECO:0007669"/>
    <property type="project" value="TreeGrafter"/>
</dbReference>
<protein>
    <submittedName>
        <fullName evidence="4">D-serine deaminase, pyridoxal phosphate-dependent</fullName>
    </submittedName>
</protein>
<dbReference type="PANTHER" id="PTHR28004">
    <property type="entry name" value="ZGC:162816-RELATED"/>
    <property type="match status" value="1"/>
</dbReference>
<evidence type="ECO:0000259" key="3">
    <source>
        <dbReference type="SMART" id="SM01119"/>
    </source>
</evidence>
<proteinExistence type="inferred from homology"/>
<dbReference type="SMART" id="SM01119">
    <property type="entry name" value="D-ser_dehydrat"/>
    <property type="match status" value="1"/>
</dbReference>
<dbReference type="InterPro" id="IPR029066">
    <property type="entry name" value="PLP-binding_barrel"/>
</dbReference>
<dbReference type="AlphaFoldDB" id="A0A1G5I126"/>
<evidence type="ECO:0000256" key="2">
    <source>
        <dbReference type="ARBA" id="ARBA00023239"/>
    </source>
</evidence>
<dbReference type="Gene3D" id="2.40.37.20">
    <property type="entry name" value="D-serine dehydratase-like domain"/>
    <property type="match status" value="1"/>
</dbReference>
<dbReference type="Pfam" id="PF14031">
    <property type="entry name" value="D-ser_dehydrat"/>
    <property type="match status" value="1"/>
</dbReference>
<organism evidence="4 5">
    <name type="scientific">Desulfoluna spongiiphila</name>
    <dbReference type="NCBI Taxonomy" id="419481"/>
    <lineage>
        <taxon>Bacteria</taxon>
        <taxon>Pseudomonadati</taxon>
        <taxon>Thermodesulfobacteriota</taxon>
        <taxon>Desulfobacteria</taxon>
        <taxon>Desulfobacterales</taxon>
        <taxon>Desulfolunaceae</taxon>
        <taxon>Desulfoluna</taxon>
    </lineage>
</organism>
<dbReference type="RefSeq" id="WP_217640356.1">
    <property type="nucleotide sequence ID" value="NZ_FMUX01000017.1"/>
</dbReference>
<sequence length="377" mass="40416">MHLTTLETPCLVLDKAKLQKNIRNLNARMKALGVNLRPHGKTAKNIDVMTMALEGQEGGITVSTLKEAEYYFEKGITDIVYAVGIAPVKLPRTLRLMDKGADITVLLDSVEQVRFVAEAAAEHGVTVPALIELDCDGHRSGITLEGDDLIAIGTLLHNEHGVSLKGVLTHAGESYQCRSTEAIRAMAEQERSMAVACAEALRASGLPCPVVSVGSTPTSNFAQDLTGVTEMRAGVYMFYDLVMAGLGVCDEGDIAVSVLASVIGHQKRKGWVITDAGWMAMSRDRGTSAQALDQGYGRVCGADGEPLDDLIVSGANQEHGIISDRNGKKIPWASCGIGSMVRILPNHACATSAMYDRYHVVDASGEVVDTWHRVNGW</sequence>
<evidence type="ECO:0000313" key="4">
    <source>
        <dbReference type="EMBL" id="SCY69835.1"/>
    </source>
</evidence>
<dbReference type="InterPro" id="IPR026956">
    <property type="entry name" value="D-ser_dehydrat-like_dom"/>
</dbReference>
<dbReference type="CDD" id="cd06812">
    <property type="entry name" value="PLPDE_III_DSD_D-TA_like_1"/>
    <property type="match status" value="1"/>
</dbReference>
<keyword evidence="5" id="KW-1185">Reference proteome</keyword>
<accession>A0A1G5I126</accession>
<evidence type="ECO:0000256" key="1">
    <source>
        <dbReference type="ARBA" id="ARBA00005323"/>
    </source>
</evidence>